<organism evidence="3 4">
    <name type="scientific">Ruixingdingia sedimenti</name>
    <dbReference type="NCBI Taxonomy" id="3073604"/>
    <lineage>
        <taxon>Bacteria</taxon>
        <taxon>Pseudomonadati</taxon>
        <taxon>Pseudomonadota</taxon>
        <taxon>Alphaproteobacteria</taxon>
        <taxon>Rhodobacterales</taxon>
        <taxon>Paracoccaceae</taxon>
        <taxon>Ruixingdingia</taxon>
    </lineage>
</organism>
<dbReference type="Proteomes" id="UP001247754">
    <property type="component" value="Unassembled WGS sequence"/>
</dbReference>
<feature type="chain" id="PRO_5047336195" evidence="2">
    <location>
        <begin position="23"/>
        <end position="452"/>
    </location>
</feature>
<dbReference type="PROSITE" id="PS51257">
    <property type="entry name" value="PROKAR_LIPOPROTEIN"/>
    <property type="match status" value="1"/>
</dbReference>
<reference evidence="3 4" key="1">
    <citation type="submission" date="2023-09" db="EMBL/GenBank/DDBJ databases">
        <title>Xinfangfangia sedmenti sp. nov., isolated the sedment.</title>
        <authorList>
            <person name="Xu L."/>
        </authorList>
    </citation>
    <scope>NUCLEOTIDE SEQUENCE [LARGE SCALE GENOMIC DNA]</scope>
    <source>
        <strain evidence="3 4">LG-4</strain>
    </source>
</reference>
<accession>A0ABU1F736</accession>
<feature type="transmembrane region" description="Helical" evidence="1">
    <location>
        <begin position="108"/>
        <end position="129"/>
    </location>
</feature>
<feature type="transmembrane region" description="Helical" evidence="1">
    <location>
        <begin position="302"/>
        <end position="322"/>
    </location>
</feature>
<protein>
    <submittedName>
        <fullName evidence="3">Uncharacterized protein</fullName>
    </submittedName>
</protein>
<sequence length="452" mass="48004">MPLPLRPSLILALCLLPGAAFACALPPSVILLLPTGYYMAGAAVTVAVTALLGVLAGRLPAMRPHLLGERQVLVPLTVSSYLSFIAFLGLVLIGLFGQRDPMHNLMTLVFWTGVWVALPLASMLFGNLWRALNPWTAPVRIARTLLGRTGGAGLSRLGHWPAVAGYAGFAWFQIVSLRPDDPAVLAGVALAYWLAIFVLAVAEGEEWLEQGEFLSLFFACISRIAPFWATEDGRRLRVFAGWPGTQIVAMPALSASGVAFVTLALASLTFDGLAETFWWMGLIGENPLEFTGRSAVMGVNTLGLIAVWVLTAGGILGAIWLGRRMGGRFAAGPLMLSFLAIAAGYHAAHYLVTLLTVGQYTLAALNDPFMQGQSLLGLPMLYVSFGFLADATVMQAIYAAQFAAILGAHLLAVVLALKLAGHARAIAHLPLTVLMVGYTVLGLWLLSTARGA</sequence>
<feature type="transmembrane region" description="Helical" evidence="1">
    <location>
        <begin position="38"/>
        <end position="60"/>
    </location>
</feature>
<feature type="transmembrane region" description="Helical" evidence="1">
    <location>
        <begin position="183"/>
        <end position="201"/>
    </location>
</feature>
<keyword evidence="1" id="KW-0472">Membrane</keyword>
<keyword evidence="1" id="KW-1133">Transmembrane helix</keyword>
<feature type="signal peptide" evidence="2">
    <location>
        <begin position="1"/>
        <end position="22"/>
    </location>
</feature>
<name>A0ABU1F736_9RHOB</name>
<gene>
    <name evidence="3" type="ORF">RGD00_08750</name>
</gene>
<keyword evidence="2" id="KW-0732">Signal</keyword>
<keyword evidence="4" id="KW-1185">Reference proteome</keyword>
<comment type="caution">
    <text evidence="3">The sequence shown here is derived from an EMBL/GenBank/DDBJ whole genome shotgun (WGS) entry which is preliminary data.</text>
</comment>
<feature type="transmembrane region" description="Helical" evidence="1">
    <location>
        <begin position="334"/>
        <end position="357"/>
    </location>
</feature>
<dbReference type="RefSeq" id="WP_310456929.1">
    <property type="nucleotide sequence ID" value="NZ_JAVKPH010000007.1"/>
</dbReference>
<evidence type="ECO:0000256" key="2">
    <source>
        <dbReference type="SAM" id="SignalP"/>
    </source>
</evidence>
<feature type="transmembrane region" description="Helical" evidence="1">
    <location>
        <begin position="425"/>
        <end position="446"/>
    </location>
</feature>
<feature type="transmembrane region" description="Helical" evidence="1">
    <location>
        <begin position="369"/>
        <end position="389"/>
    </location>
</feature>
<proteinExistence type="predicted"/>
<evidence type="ECO:0000313" key="3">
    <source>
        <dbReference type="EMBL" id="MDR5652690.1"/>
    </source>
</evidence>
<feature type="transmembrane region" description="Helical" evidence="1">
    <location>
        <begin position="72"/>
        <end position="96"/>
    </location>
</feature>
<keyword evidence="1" id="KW-0812">Transmembrane</keyword>
<feature type="transmembrane region" description="Helical" evidence="1">
    <location>
        <begin position="250"/>
        <end position="270"/>
    </location>
</feature>
<evidence type="ECO:0000256" key="1">
    <source>
        <dbReference type="SAM" id="Phobius"/>
    </source>
</evidence>
<evidence type="ECO:0000313" key="4">
    <source>
        <dbReference type="Proteomes" id="UP001247754"/>
    </source>
</evidence>
<feature type="transmembrane region" description="Helical" evidence="1">
    <location>
        <begin position="396"/>
        <end position="419"/>
    </location>
</feature>
<dbReference type="EMBL" id="JAVKPH010000007">
    <property type="protein sequence ID" value="MDR5652690.1"/>
    <property type="molecule type" value="Genomic_DNA"/>
</dbReference>